<dbReference type="Pfam" id="PF16187">
    <property type="entry name" value="Peptidase_M16_M"/>
    <property type="match status" value="1"/>
</dbReference>
<evidence type="ECO:0000259" key="3">
    <source>
        <dbReference type="Pfam" id="PF16187"/>
    </source>
</evidence>
<evidence type="ECO:0008006" key="6">
    <source>
        <dbReference type="Google" id="ProtNLM"/>
    </source>
</evidence>
<dbReference type="GO" id="GO:0046872">
    <property type="term" value="F:metal ion binding"/>
    <property type="evidence" value="ECO:0007669"/>
    <property type="project" value="UniProtKB-KW"/>
</dbReference>
<dbReference type="STRING" id="7739.C3YRF3"/>
<evidence type="ECO:0000256" key="2">
    <source>
        <dbReference type="SAM" id="MobiDB-lite"/>
    </source>
</evidence>
<evidence type="ECO:0000313" key="5">
    <source>
        <dbReference type="EMBL" id="EEN57150.1"/>
    </source>
</evidence>
<evidence type="ECO:0000256" key="1">
    <source>
        <dbReference type="ARBA" id="ARBA00022723"/>
    </source>
</evidence>
<dbReference type="InterPro" id="IPR050626">
    <property type="entry name" value="Peptidase_M16"/>
</dbReference>
<gene>
    <name evidence="5" type="ORF">BRAFLDRAFT_75585</name>
</gene>
<accession>C3YRF3</accession>
<dbReference type="InterPro" id="IPR032632">
    <property type="entry name" value="Peptidase_M16_M"/>
</dbReference>
<dbReference type="eggNOG" id="KOG0959">
    <property type="taxonomic scope" value="Eukaryota"/>
</dbReference>
<feature type="region of interest" description="Disordered" evidence="2">
    <location>
        <begin position="381"/>
        <end position="449"/>
    </location>
</feature>
<dbReference type="PANTHER" id="PTHR43690">
    <property type="entry name" value="NARDILYSIN"/>
    <property type="match status" value="1"/>
</dbReference>
<dbReference type="FunFam" id="3.30.830.10:FF:000007">
    <property type="entry name" value="Insulin-degrading enzyme"/>
    <property type="match status" value="1"/>
</dbReference>
<dbReference type="Gene3D" id="3.30.830.10">
    <property type="entry name" value="Metalloenzyme, LuxS/M16 peptidase-like"/>
    <property type="match status" value="3"/>
</dbReference>
<dbReference type="SUPFAM" id="SSF63411">
    <property type="entry name" value="LuxS/MPP-like metallohydrolase"/>
    <property type="match status" value="2"/>
</dbReference>
<dbReference type="Pfam" id="PF22456">
    <property type="entry name" value="PqqF-like_C_4"/>
    <property type="match status" value="1"/>
</dbReference>
<feature type="domain" description="Coenzyme PQQ synthesis protein F-like C-terminal lobe" evidence="4">
    <location>
        <begin position="234"/>
        <end position="328"/>
    </location>
</feature>
<dbReference type="AlphaFoldDB" id="C3YRF3"/>
<proteinExistence type="predicted"/>
<feature type="compositionally biased region" description="Polar residues" evidence="2">
    <location>
        <begin position="395"/>
        <end position="404"/>
    </location>
</feature>
<protein>
    <recommendedName>
        <fullName evidence="6">Peptidase M16 C-terminal domain-containing protein</fullName>
    </recommendedName>
</protein>
<sequence length="449" mass="51618">MTLVQISLCPLQAPSIPECIKDDPMCKVWFKQDDTFLLPKACLNFEFINPVAYADPLKCNLAYMFVQLYRDALTEYAYSAELAGVSYTLHNTTYGFYYTRALENFKAEQPYQHAVYYTTLLLSEVGWTKEELVGSLDEVTIENLQSFMKQLFSHMYMECLQALDTVGLVVGSLQDNTKTRPLLASQRVKHREVQLPQGVAHKYERENSVHSTSAIETYYQCGLQSTRDNMLLELLCQILNEPCFNQLRTQEQLGYIVFSGVRRANSVQGLRFILQSDRQPAYLDERVEVFVQKMEDLSEEEFQKHITALVVRRLDKPKKLTSETARHWGEILAQQYNFDRDNIEVEFLKTITKEELLNFYKEHFSWGAPKRRKLTIHVKPAEAAPGTEEQGAEAAQQTTETNSPPDIPVPQEITDVTAFKSNLPLHPHLPPYQPHKDPDFVLSQGKAKL</sequence>
<name>C3YRF3_BRAFL</name>
<dbReference type="InParanoid" id="C3YRF3"/>
<organism>
    <name type="scientific">Branchiostoma floridae</name>
    <name type="common">Florida lancelet</name>
    <name type="synonym">Amphioxus</name>
    <dbReference type="NCBI Taxonomy" id="7739"/>
    <lineage>
        <taxon>Eukaryota</taxon>
        <taxon>Metazoa</taxon>
        <taxon>Chordata</taxon>
        <taxon>Cephalochordata</taxon>
        <taxon>Leptocardii</taxon>
        <taxon>Amphioxiformes</taxon>
        <taxon>Branchiostomatidae</taxon>
        <taxon>Branchiostoma</taxon>
    </lineage>
</organism>
<evidence type="ECO:0000259" key="4">
    <source>
        <dbReference type="Pfam" id="PF22456"/>
    </source>
</evidence>
<feature type="domain" description="Peptidase M16 middle/third" evidence="3">
    <location>
        <begin position="13"/>
        <end position="97"/>
    </location>
</feature>
<dbReference type="EMBL" id="GG666547">
    <property type="protein sequence ID" value="EEN57150.1"/>
    <property type="molecule type" value="Genomic_DNA"/>
</dbReference>
<dbReference type="InterPro" id="IPR011249">
    <property type="entry name" value="Metalloenz_LuxS/M16"/>
</dbReference>
<reference evidence="5" key="1">
    <citation type="journal article" date="2008" name="Nature">
        <title>The amphioxus genome and the evolution of the chordate karyotype.</title>
        <authorList>
            <consortium name="US DOE Joint Genome Institute (JGI-PGF)"/>
            <person name="Putnam N.H."/>
            <person name="Butts T."/>
            <person name="Ferrier D.E.K."/>
            <person name="Furlong R.F."/>
            <person name="Hellsten U."/>
            <person name="Kawashima T."/>
            <person name="Robinson-Rechavi M."/>
            <person name="Shoguchi E."/>
            <person name="Terry A."/>
            <person name="Yu J.-K."/>
            <person name="Benito-Gutierrez E.L."/>
            <person name="Dubchak I."/>
            <person name="Garcia-Fernandez J."/>
            <person name="Gibson-Brown J.J."/>
            <person name="Grigoriev I.V."/>
            <person name="Horton A.C."/>
            <person name="de Jong P.J."/>
            <person name="Jurka J."/>
            <person name="Kapitonov V.V."/>
            <person name="Kohara Y."/>
            <person name="Kuroki Y."/>
            <person name="Lindquist E."/>
            <person name="Lucas S."/>
            <person name="Osoegawa K."/>
            <person name="Pennacchio L.A."/>
            <person name="Salamov A.A."/>
            <person name="Satou Y."/>
            <person name="Sauka-Spengler T."/>
            <person name="Schmutz J."/>
            <person name="Shin-I T."/>
            <person name="Toyoda A."/>
            <person name="Bronner-Fraser M."/>
            <person name="Fujiyama A."/>
            <person name="Holland L.Z."/>
            <person name="Holland P.W.H."/>
            <person name="Satoh N."/>
            <person name="Rokhsar D.S."/>
        </authorList>
    </citation>
    <scope>NUCLEOTIDE SEQUENCE [LARGE SCALE GENOMIC DNA]</scope>
    <source>
        <strain evidence="5">S238N-H82</strain>
        <tissue evidence="5">Testes</tissue>
    </source>
</reference>
<dbReference type="PANTHER" id="PTHR43690:SF18">
    <property type="entry name" value="INSULIN-DEGRADING ENZYME-RELATED"/>
    <property type="match status" value="1"/>
</dbReference>
<dbReference type="InterPro" id="IPR054734">
    <property type="entry name" value="PqqF-like_C_4"/>
</dbReference>
<keyword evidence="1" id="KW-0479">Metal-binding</keyword>